<dbReference type="AlphaFoldDB" id="A0AA39J7V9"/>
<organism evidence="2 3">
    <name type="scientific">Armillaria borealis</name>
    <dbReference type="NCBI Taxonomy" id="47425"/>
    <lineage>
        <taxon>Eukaryota</taxon>
        <taxon>Fungi</taxon>
        <taxon>Dikarya</taxon>
        <taxon>Basidiomycota</taxon>
        <taxon>Agaricomycotina</taxon>
        <taxon>Agaricomycetes</taxon>
        <taxon>Agaricomycetidae</taxon>
        <taxon>Agaricales</taxon>
        <taxon>Marasmiineae</taxon>
        <taxon>Physalacriaceae</taxon>
        <taxon>Armillaria</taxon>
    </lineage>
</organism>
<feature type="region of interest" description="Disordered" evidence="1">
    <location>
        <begin position="165"/>
        <end position="190"/>
    </location>
</feature>
<comment type="caution">
    <text evidence="2">The sequence shown here is derived from an EMBL/GenBank/DDBJ whole genome shotgun (WGS) entry which is preliminary data.</text>
</comment>
<proteinExistence type="predicted"/>
<dbReference type="EMBL" id="JAUEPT010000046">
    <property type="protein sequence ID" value="KAK0437781.1"/>
    <property type="molecule type" value="Genomic_DNA"/>
</dbReference>
<keyword evidence="3" id="KW-1185">Reference proteome</keyword>
<feature type="region of interest" description="Disordered" evidence="1">
    <location>
        <begin position="273"/>
        <end position="292"/>
    </location>
</feature>
<evidence type="ECO:0000313" key="2">
    <source>
        <dbReference type="EMBL" id="KAK0437781.1"/>
    </source>
</evidence>
<sequence length="484" mass="52848">MNVHVHRVVMTKLTAFLKPKPPPSHAYTAFTGLPVPTGGSNSGWGSPAWSPKLLTDDNSSSPSGGYVFFSPNPTLSLHFKWGHPFQIVPPSNTTRMEKPTRLTASPLCIIDATTHPKVLLGPDPTCREGSIPSPPPVHTPLFFLGTDDKDKQSHGVMVDEDCVEESDDKDNIIQGQGDNTPTPPLNDPIDIDKEQALNLDDAPSPSPTQSHHKHKILFMFDDVTGDFEDPHPTIFLPRCPAPQEQNPHRSTHPHISPVDQDAMYLKTTQGSKPLKVKKDKKRRMESLSKKDVKGKEKELVLLKCARNDNNDSQPVDMPAAKKLKSKDATVDKAEVVCTTPAIRKYGPALSKPPAMSMGISGGGFGEKIPSTAKPIKNGLKSISVLVVEEDYGKFVKVDGQYWNKDVAPFIGECYTEQCDTLINTFESALNAIEVNNTAVTSLSLRLHECLNLVKEVVADDEDSEVEEVAEGVTGLSKKKKSKSG</sequence>
<feature type="compositionally biased region" description="Basic and acidic residues" evidence="1">
    <location>
        <begin position="282"/>
        <end position="292"/>
    </location>
</feature>
<evidence type="ECO:0000313" key="3">
    <source>
        <dbReference type="Proteomes" id="UP001175226"/>
    </source>
</evidence>
<name>A0AA39J7V9_9AGAR</name>
<gene>
    <name evidence="2" type="ORF">EV421DRAFT_1738744</name>
</gene>
<reference evidence="2" key="1">
    <citation type="submission" date="2023-06" db="EMBL/GenBank/DDBJ databases">
        <authorList>
            <consortium name="Lawrence Berkeley National Laboratory"/>
            <person name="Ahrendt S."/>
            <person name="Sahu N."/>
            <person name="Indic B."/>
            <person name="Wong-Bajracharya J."/>
            <person name="Merenyi Z."/>
            <person name="Ke H.-M."/>
            <person name="Monk M."/>
            <person name="Kocsube S."/>
            <person name="Drula E."/>
            <person name="Lipzen A."/>
            <person name="Balint B."/>
            <person name="Henrissat B."/>
            <person name="Andreopoulos B."/>
            <person name="Martin F.M."/>
            <person name="Harder C.B."/>
            <person name="Rigling D."/>
            <person name="Ford K.L."/>
            <person name="Foster G.D."/>
            <person name="Pangilinan J."/>
            <person name="Papanicolaou A."/>
            <person name="Barry K."/>
            <person name="LaButti K."/>
            <person name="Viragh M."/>
            <person name="Koriabine M."/>
            <person name="Yan M."/>
            <person name="Riley R."/>
            <person name="Champramary S."/>
            <person name="Plett K.L."/>
            <person name="Tsai I.J."/>
            <person name="Slot J."/>
            <person name="Sipos G."/>
            <person name="Plett J."/>
            <person name="Nagy L.G."/>
            <person name="Grigoriev I.V."/>
        </authorList>
    </citation>
    <scope>NUCLEOTIDE SEQUENCE</scope>
    <source>
        <strain evidence="2">FPL87.14</strain>
    </source>
</reference>
<dbReference type="Proteomes" id="UP001175226">
    <property type="component" value="Unassembled WGS sequence"/>
</dbReference>
<evidence type="ECO:0000256" key="1">
    <source>
        <dbReference type="SAM" id="MobiDB-lite"/>
    </source>
</evidence>
<protein>
    <submittedName>
        <fullName evidence="2">Uncharacterized protein</fullName>
    </submittedName>
</protein>
<accession>A0AA39J7V9</accession>